<gene>
    <name evidence="1" type="primary">RvY_09212-1</name>
    <name evidence="1" type="synonym">RvY_09212.1</name>
    <name evidence="1" type="ORF">RvY_09212</name>
</gene>
<keyword evidence="2" id="KW-1185">Reference proteome</keyword>
<dbReference type="EMBL" id="BDGG01000004">
    <property type="protein sequence ID" value="GAU98008.1"/>
    <property type="molecule type" value="Genomic_DNA"/>
</dbReference>
<proteinExistence type="predicted"/>
<sequence length="58" mass="6402">MALRFPVGALVEAIGVRLSFSLKAHCSRGGRAYIYCSNPGRDRAQDSITWRCPAYKGK</sequence>
<dbReference type="Proteomes" id="UP000186922">
    <property type="component" value="Unassembled WGS sequence"/>
</dbReference>
<accession>A0A1D1VHP8</accession>
<comment type="caution">
    <text evidence="1">The sequence shown here is derived from an EMBL/GenBank/DDBJ whole genome shotgun (WGS) entry which is preliminary data.</text>
</comment>
<organism evidence="1 2">
    <name type="scientific">Ramazzottius varieornatus</name>
    <name type="common">Water bear</name>
    <name type="synonym">Tardigrade</name>
    <dbReference type="NCBI Taxonomy" id="947166"/>
    <lineage>
        <taxon>Eukaryota</taxon>
        <taxon>Metazoa</taxon>
        <taxon>Ecdysozoa</taxon>
        <taxon>Tardigrada</taxon>
        <taxon>Eutardigrada</taxon>
        <taxon>Parachela</taxon>
        <taxon>Hypsibioidea</taxon>
        <taxon>Ramazzottiidae</taxon>
        <taxon>Ramazzottius</taxon>
    </lineage>
</organism>
<protein>
    <submittedName>
        <fullName evidence="1">Uncharacterized protein</fullName>
    </submittedName>
</protein>
<name>A0A1D1VHP8_RAMVA</name>
<reference evidence="1 2" key="1">
    <citation type="journal article" date="2016" name="Nat. Commun.">
        <title>Extremotolerant tardigrade genome and improved radiotolerance of human cultured cells by tardigrade-unique protein.</title>
        <authorList>
            <person name="Hashimoto T."/>
            <person name="Horikawa D.D."/>
            <person name="Saito Y."/>
            <person name="Kuwahara H."/>
            <person name="Kozuka-Hata H."/>
            <person name="Shin-I T."/>
            <person name="Minakuchi Y."/>
            <person name="Ohishi K."/>
            <person name="Motoyama A."/>
            <person name="Aizu T."/>
            <person name="Enomoto A."/>
            <person name="Kondo K."/>
            <person name="Tanaka S."/>
            <person name="Hara Y."/>
            <person name="Koshikawa S."/>
            <person name="Sagara H."/>
            <person name="Miura T."/>
            <person name="Yokobori S."/>
            <person name="Miyagawa K."/>
            <person name="Suzuki Y."/>
            <person name="Kubo T."/>
            <person name="Oyama M."/>
            <person name="Kohara Y."/>
            <person name="Fujiyama A."/>
            <person name="Arakawa K."/>
            <person name="Katayama T."/>
            <person name="Toyoda A."/>
            <person name="Kunieda T."/>
        </authorList>
    </citation>
    <scope>NUCLEOTIDE SEQUENCE [LARGE SCALE GENOMIC DNA]</scope>
    <source>
        <strain evidence="1 2">YOKOZUNA-1</strain>
    </source>
</reference>
<evidence type="ECO:0000313" key="2">
    <source>
        <dbReference type="Proteomes" id="UP000186922"/>
    </source>
</evidence>
<dbReference type="AlphaFoldDB" id="A0A1D1VHP8"/>
<evidence type="ECO:0000313" key="1">
    <source>
        <dbReference type="EMBL" id="GAU98008.1"/>
    </source>
</evidence>